<dbReference type="GO" id="GO:0016987">
    <property type="term" value="F:sigma factor activity"/>
    <property type="evidence" value="ECO:0007669"/>
    <property type="project" value="UniProtKB-KW"/>
</dbReference>
<dbReference type="InterPro" id="IPR036388">
    <property type="entry name" value="WH-like_DNA-bd_sf"/>
</dbReference>
<dbReference type="RefSeq" id="WP_119667000.1">
    <property type="nucleotide sequence ID" value="NZ_QXED01000002.1"/>
</dbReference>
<dbReference type="InterPro" id="IPR013325">
    <property type="entry name" value="RNA_pol_sigma_r2"/>
</dbReference>
<reference evidence="8 9" key="1">
    <citation type="submission" date="2018-08" db="EMBL/GenBank/DDBJ databases">
        <title>Fibrisoma montanum sp. nov., isolated from Danxia mountain soil.</title>
        <authorList>
            <person name="Huang Y."/>
        </authorList>
    </citation>
    <scope>NUCLEOTIDE SEQUENCE [LARGE SCALE GENOMIC DNA]</scope>
    <source>
        <strain evidence="8 9">HYT19</strain>
    </source>
</reference>
<dbReference type="InterPro" id="IPR039425">
    <property type="entry name" value="RNA_pol_sigma-70-like"/>
</dbReference>
<evidence type="ECO:0000256" key="3">
    <source>
        <dbReference type="ARBA" id="ARBA00023082"/>
    </source>
</evidence>
<dbReference type="SUPFAM" id="SSF88659">
    <property type="entry name" value="Sigma3 and sigma4 domains of RNA polymerase sigma factors"/>
    <property type="match status" value="1"/>
</dbReference>
<feature type="domain" description="RNA polymerase sigma factor 70 region 4 type 2" evidence="7">
    <location>
        <begin position="121"/>
        <end position="171"/>
    </location>
</feature>
<dbReference type="GO" id="GO:0003677">
    <property type="term" value="F:DNA binding"/>
    <property type="evidence" value="ECO:0007669"/>
    <property type="project" value="UniProtKB-KW"/>
</dbReference>
<keyword evidence="3" id="KW-0731">Sigma factor</keyword>
<dbReference type="InterPro" id="IPR014284">
    <property type="entry name" value="RNA_pol_sigma-70_dom"/>
</dbReference>
<dbReference type="GO" id="GO:0006352">
    <property type="term" value="P:DNA-templated transcription initiation"/>
    <property type="evidence" value="ECO:0007669"/>
    <property type="project" value="InterPro"/>
</dbReference>
<dbReference type="PANTHER" id="PTHR43133">
    <property type="entry name" value="RNA POLYMERASE ECF-TYPE SIGMA FACTO"/>
    <property type="match status" value="1"/>
</dbReference>
<dbReference type="Pfam" id="PF08281">
    <property type="entry name" value="Sigma70_r4_2"/>
    <property type="match status" value="1"/>
</dbReference>
<evidence type="ECO:0000256" key="1">
    <source>
        <dbReference type="ARBA" id="ARBA00010641"/>
    </source>
</evidence>
<dbReference type="PANTHER" id="PTHR43133:SF8">
    <property type="entry name" value="RNA POLYMERASE SIGMA FACTOR HI_1459-RELATED"/>
    <property type="match status" value="1"/>
</dbReference>
<keyword evidence="9" id="KW-1185">Reference proteome</keyword>
<dbReference type="Gene3D" id="1.10.1740.10">
    <property type="match status" value="1"/>
</dbReference>
<dbReference type="AlphaFoldDB" id="A0A418ME77"/>
<dbReference type="InterPro" id="IPR013324">
    <property type="entry name" value="RNA_pol_sigma_r3/r4-like"/>
</dbReference>
<dbReference type="InterPro" id="IPR007627">
    <property type="entry name" value="RNA_pol_sigma70_r2"/>
</dbReference>
<dbReference type="Proteomes" id="UP000283523">
    <property type="component" value="Unassembled WGS sequence"/>
</dbReference>
<protein>
    <submittedName>
        <fullName evidence="8">Sigma-70 family RNA polymerase sigma factor</fullName>
    </submittedName>
</protein>
<evidence type="ECO:0000259" key="6">
    <source>
        <dbReference type="Pfam" id="PF04542"/>
    </source>
</evidence>
<evidence type="ECO:0000259" key="7">
    <source>
        <dbReference type="Pfam" id="PF08281"/>
    </source>
</evidence>
<sequence length="181" mass="20904">MIPPLTDEALIEQHLPTNPSACFDELYSRYVNKVYHRCLTFTKDGEQAQDFTHDIFLKVFAKLSSFQGNSRFSTWLYSVTYNYCADQHQRGKRISTQAFEGDQHDCIDENEQAGTEERIQQLKGVVNGLPAAERTLLRLRYEEELSIEAIAQQLGIRASAVKMRLKRTRDKIHSRYQQLAG</sequence>
<name>A0A418ME77_9BACT</name>
<evidence type="ECO:0000256" key="5">
    <source>
        <dbReference type="ARBA" id="ARBA00023163"/>
    </source>
</evidence>
<dbReference type="OrthoDB" id="1027298at2"/>
<dbReference type="CDD" id="cd06171">
    <property type="entry name" value="Sigma70_r4"/>
    <property type="match status" value="1"/>
</dbReference>
<evidence type="ECO:0000256" key="4">
    <source>
        <dbReference type="ARBA" id="ARBA00023125"/>
    </source>
</evidence>
<comment type="similarity">
    <text evidence="1">Belongs to the sigma-70 factor family. ECF subfamily.</text>
</comment>
<organism evidence="8 9">
    <name type="scientific">Fibrisoma montanum</name>
    <dbReference type="NCBI Taxonomy" id="2305895"/>
    <lineage>
        <taxon>Bacteria</taxon>
        <taxon>Pseudomonadati</taxon>
        <taxon>Bacteroidota</taxon>
        <taxon>Cytophagia</taxon>
        <taxon>Cytophagales</taxon>
        <taxon>Spirosomataceae</taxon>
        <taxon>Fibrisoma</taxon>
    </lineage>
</organism>
<gene>
    <name evidence="8" type="ORF">DYU11_07285</name>
</gene>
<dbReference type="Gene3D" id="1.10.10.10">
    <property type="entry name" value="Winged helix-like DNA-binding domain superfamily/Winged helix DNA-binding domain"/>
    <property type="match status" value="1"/>
</dbReference>
<dbReference type="Pfam" id="PF04542">
    <property type="entry name" value="Sigma70_r2"/>
    <property type="match status" value="1"/>
</dbReference>
<evidence type="ECO:0000313" key="8">
    <source>
        <dbReference type="EMBL" id="RIV25114.1"/>
    </source>
</evidence>
<evidence type="ECO:0000313" key="9">
    <source>
        <dbReference type="Proteomes" id="UP000283523"/>
    </source>
</evidence>
<keyword evidence="5" id="KW-0804">Transcription</keyword>
<dbReference type="SUPFAM" id="SSF88946">
    <property type="entry name" value="Sigma2 domain of RNA polymerase sigma factors"/>
    <property type="match status" value="1"/>
</dbReference>
<accession>A0A418ME77</accession>
<comment type="caution">
    <text evidence="8">The sequence shown here is derived from an EMBL/GenBank/DDBJ whole genome shotgun (WGS) entry which is preliminary data.</text>
</comment>
<feature type="domain" description="RNA polymerase sigma-70 region 2" evidence="6">
    <location>
        <begin position="26"/>
        <end position="93"/>
    </location>
</feature>
<proteinExistence type="inferred from homology"/>
<evidence type="ECO:0000256" key="2">
    <source>
        <dbReference type="ARBA" id="ARBA00023015"/>
    </source>
</evidence>
<keyword evidence="4" id="KW-0238">DNA-binding</keyword>
<keyword evidence="2" id="KW-0805">Transcription regulation</keyword>
<dbReference type="InterPro" id="IPR013249">
    <property type="entry name" value="RNA_pol_sigma70_r4_t2"/>
</dbReference>
<dbReference type="NCBIfam" id="TIGR02937">
    <property type="entry name" value="sigma70-ECF"/>
    <property type="match status" value="1"/>
</dbReference>
<dbReference type="EMBL" id="QXED01000002">
    <property type="protein sequence ID" value="RIV25114.1"/>
    <property type="molecule type" value="Genomic_DNA"/>
</dbReference>